<dbReference type="PROSITE" id="PS50294">
    <property type="entry name" value="WD_REPEATS_REGION"/>
    <property type="match status" value="1"/>
</dbReference>
<dbReference type="InterPro" id="IPR001680">
    <property type="entry name" value="WD40_rpt"/>
</dbReference>
<accession>D5RNE9</accession>
<dbReference type="SUPFAM" id="SSF50969">
    <property type="entry name" value="YVTN repeat-like/Quinoprotein amine dehydrogenase"/>
    <property type="match status" value="1"/>
</dbReference>
<evidence type="ECO:0000313" key="4">
    <source>
        <dbReference type="Proteomes" id="UP000005324"/>
    </source>
</evidence>
<evidence type="ECO:0000313" key="3">
    <source>
        <dbReference type="EMBL" id="EFH11170.1"/>
    </source>
</evidence>
<keyword evidence="1" id="KW-0853">WD repeat</keyword>
<comment type="caution">
    <text evidence="3">The sequence shown here is derived from an EMBL/GenBank/DDBJ whole genome shotgun (WGS) entry which is preliminary data.</text>
</comment>
<feature type="non-terminal residue" evidence="3">
    <location>
        <position position="287"/>
    </location>
</feature>
<evidence type="ECO:0000256" key="1">
    <source>
        <dbReference type="PROSITE-ProRule" id="PRU00221"/>
    </source>
</evidence>
<feature type="signal peptide" evidence="2">
    <location>
        <begin position="1"/>
        <end position="27"/>
    </location>
</feature>
<feature type="chain" id="PRO_5003076050" evidence="2">
    <location>
        <begin position="28"/>
        <end position="287"/>
    </location>
</feature>
<dbReference type="Gene3D" id="2.130.10.10">
    <property type="entry name" value="YVTN repeat-like/Quinoprotein amine dehydrogenase"/>
    <property type="match status" value="1"/>
</dbReference>
<dbReference type="PANTHER" id="PTHR19879">
    <property type="entry name" value="TRANSCRIPTION INITIATION FACTOR TFIID"/>
    <property type="match status" value="1"/>
</dbReference>
<organism evidence="3 4">
    <name type="scientific">Pseudoroseomonas cervicalis ATCC 49957</name>
    <dbReference type="NCBI Taxonomy" id="525371"/>
    <lineage>
        <taxon>Bacteria</taxon>
        <taxon>Pseudomonadati</taxon>
        <taxon>Pseudomonadota</taxon>
        <taxon>Alphaproteobacteria</taxon>
        <taxon>Acetobacterales</taxon>
        <taxon>Roseomonadaceae</taxon>
        <taxon>Roseomonas</taxon>
    </lineage>
</organism>
<evidence type="ECO:0000256" key="2">
    <source>
        <dbReference type="SAM" id="SignalP"/>
    </source>
</evidence>
<dbReference type="PROSITE" id="PS50082">
    <property type="entry name" value="WD_REPEATS_2"/>
    <property type="match status" value="1"/>
</dbReference>
<dbReference type="Pfam" id="PF00400">
    <property type="entry name" value="WD40"/>
    <property type="match status" value="1"/>
</dbReference>
<gene>
    <name evidence="3" type="ORF">HMPREF0731_2610</name>
</gene>
<dbReference type="Proteomes" id="UP000005324">
    <property type="component" value="Unassembled WGS sequence"/>
</dbReference>
<dbReference type="InterPro" id="IPR015943">
    <property type="entry name" value="WD40/YVTN_repeat-like_dom_sf"/>
</dbReference>
<feature type="repeat" description="WD" evidence="1">
    <location>
        <begin position="43"/>
        <end position="84"/>
    </location>
</feature>
<name>D5RNE9_9PROT</name>
<keyword evidence="4" id="KW-1185">Reference proteome</keyword>
<dbReference type="HOGENOM" id="CLU_974917_0_0_5"/>
<dbReference type="SMART" id="SM00320">
    <property type="entry name" value="WD40"/>
    <property type="match status" value="4"/>
</dbReference>
<proteinExistence type="predicted"/>
<dbReference type="InterPro" id="IPR011044">
    <property type="entry name" value="Quino_amine_DH_bsu"/>
</dbReference>
<reference evidence="3 4" key="1">
    <citation type="submission" date="2010-04" db="EMBL/GenBank/DDBJ databases">
        <authorList>
            <person name="Qin X."/>
            <person name="Bachman B."/>
            <person name="Battles P."/>
            <person name="Bell A."/>
            <person name="Bess C."/>
            <person name="Bickham C."/>
            <person name="Chaboub L."/>
            <person name="Chen D."/>
            <person name="Coyle M."/>
            <person name="Deiros D.R."/>
            <person name="Dinh H."/>
            <person name="Forbes L."/>
            <person name="Fowler G."/>
            <person name="Francisco L."/>
            <person name="Fu Q."/>
            <person name="Gubbala S."/>
            <person name="Hale W."/>
            <person name="Han Y."/>
            <person name="Hemphill L."/>
            <person name="Highlander S.K."/>
            <person name="Hirani K."/>
            <person name="Hogues M."/>
            <person name="Jackson L."/>
            <person name="Jakkamsetti A."/>
            <person name="Javaid M."/>
            <person name="Jiang H."/>
            <person name="Korchina V."/>
            <person name="Kovar C."/>
            <person name="Lara F."/>
            <person name="Lee S."/>
            <person name="Mata R."/>
            <person name="Mathew T."/>
            <person name="Moen C."/>
            <person name="Morales K."/>
            <person name="Munidasa M."/>
            <person name="Nazareth L."/>
            <person name="Ngo R."/>
            <person name="Nguyen L."/>
            <person name="Okwuonu G."/>
            <person name="Ongeri F."/>
            <person name="Patil S."/>
            <person name="Petrosino J."/>
            <person name="Pham C."/>
            <person name="Pham P."/>
            <person name="Pu L.-L."/>
            <person name="Puazo M."/>
            <person name="Raj R."/>
            <person name="Reid J."/>
            <person name="Rouhana J."/>
            <person name="Saada N."/>
            <person name="Shang Y."/>
            <person name="Simmons D."/>
            <person name="Thornton R."/>
            <person name="Warren J."/>
            <person name="Weissenberger G."/>
            <person name="Zhang J."/>
            <person name="Zhang L."/>
            <person name="Zhou C."/>
            <person name="Zhu D."/>
            <person name="Muzny D."/>
            <person name="Worley K."/>
            <person name="Gibbs R."/>
        </authorList>
    </citation>
    <scope>NUCLEOTIDE SEQUENCE [LARGE SCALE GENOMIC DNA]</scope>
    <source>
        <strain evidence="3 4">ATCC 49957</strain>
    </source>
</reference>
<dbReference type="AlphaFoldDB" id="D5RNE9"/>
<sequence length="287" mass="30019">MMRGTLRRLARGASTGLALLLAVPAFGQALREPPQQPILRIETGAHTAPVARLATDAAGRLLASASDDKTLRLWSLPDGTPRGVLRPPIGEAEEGELYAVALSPDGSRAFAAGNTCRAWDGSFCIYVFDTGTGRLAARLPGLPAPVQHLAISPDGTRLAAALGGRAGIRVWDARTGRAVFDDTAYAGPARMVAFDREGRLASSSADGKLRLYDARGRKLAERAPLANARPFGIALSPDGTLLAVGYEDRLRVEILALPDLRSVAVPDASGLQGEGLPAVAWASDGRG</sequence>
<dbReference type="RefSeq" id="WP_007005887.1">
    <property type="nucleotide sequence ID" value="NZ_GG770814.1"/>
</dbReference>
<keyword evidence="2" id="KW-0732">Signal</keyword>
<protein>
    <submittedName>
        <fullName evidence="3">WD domain, G-beta repeat protein</fullName>
    </submittedName>
</protein>
<dbReference type="EMBL" id="ADVL01000469">
    <property type="protein sequence ID" value="EFH11170.1"/>
    <property type="molecule type" value="Genomic_DNA"/>
</dbReference>
<dbReference type="PANTHER" id="PTHR19879:SF9">
    <property type="entry name" value="TRANSCRIPTION INITIATION FACTOR TFIID SUBUNIT 5"/>
    <property type="match status" value="1"/>
</dbReference>